<proteinExistence type="predicted"/>
<dbReference type="InterPro" id="IPR038904">
    <property type="entry name" value="BRAT1"/>
</dbReference>
<keyword evidence="2" id="KW-0963">Cytoplasm</keyword>
<gene>
    <name evidence="3" type="ORF">J437_LFUL000384</name>
</gene>
<protein>
    <submittedName>
        <fullName evidence="3">Uncharacterized protein</fullName>
    </submittedName>
</protein>
<reference evidence="3" key="1">
    <citation type="submission" date="2013-04" db="EMBL/GenBank/DDBJ databases">
        <authorList>
            <person name="Qu J."/>
            <person name="Murali S.C."/>
            <person name="Bandaranaike D."/>
            <person name="Bellair M."/>
            <person name="Blankenburg K."/>
            <person name="Chao H."/>
            <person name="Dinh H."/>
            <person name="Doddapaneni H."/>
            <person name="Downs B."/>
            <person name="Dugan-Rocha S."/>
            <person name="Elkadiri S."/>
            <person name="Gnanaolivu R.D."/>
            <person name="Hernandez B."/>
            <person name="Javaid M."/>
            <person name="Jayaseelan J.C."/>
            <person name="Lee S."/>
            <person name="Li M."/>
            <person name="Ming W."/>
            <person name="Munidasa M."/>
            <person name="Muniz J."/>
            <person name="Nguyen L."/>
            <person name="Ongeri F."/>
            <person name="Osuji N."/>
            <person name="Pu L.-L."/>
            <person name="Puazo M."/>
            <person name="Qu C."/>
            <person name="Quiroz J."/>
            <person name="Raj R."/>
            <person name="Weissenberger G."/>
            <person name="Xin Y."/>
            <person name="Zou X."/>
            <person name="Han Y."/>
            <person name="Richards S."/>
            <person name="Worley K."/>
            <person name="Muzny D."/>
            <person name="Gibbs R."/>
        </authorList>
    </citation>
    <scope>NUCLEOTIDE SEQUENCE</scope>
    <source>
        <strain evidence="3">Sampled in the wild</strain>
    </source>
</reference>
<accession>A0A8K0NZ34</accession>
<dbReference type="GO" id="GO:0005737">
    <property type="term" value="C:cytoplasm"/>
    <property type="evidence" value="ECO:0007669"/>
    <property type="project" value="UniProtKB-SubCell"/>
</dbReference>
<dbReference type="PANTHER" id="PTHR21331:SF2">
    <property type="entry name" value="BRCA1-ASSOCIATED ATM ACTIVATOR 1"/>
    <property type="match status" value="1"/>
</dbReference>
<dbReference type="OrthoDB" id="10057956at2759"/>
<evidence type="ECO:0000313" key="4">
    <source>
        <dbReference type="Proteomes" id="UP000792457"/>
    </source>
</evidence>
<comment type="subcellular location">
    <subcellularLocation>
        <location evidence="1">Cytoplasm</location>
    </subcellularLocation>
</comment>
<evidence type="ECO:0000313" key="3">
    <source>
        <dbReference type="EMBL" id="KAG8227376.1"/>
    </source>
</evidence>
<dbReference type="EMBL" id="KZ308322">
    <property type="protein sequence ID" value="KAG8227376.1"/>
    <property type="molecule type" value="Genomic_DNA"/>
</dbReference>
<sequence>MFEVATKDLHWEVKIKALSFWRAVTEKKLSDQGMIDGSFPTITFSKMDRKIVNLDPPKIKELVLNVLKELNTLGCLRAFLMAVCDCDLNVARSAVSHLSYIKSVCSQYGLINEMQDDSMRHEVKSAISVDGSRSDYVSILNSILSGNEAKMGNQSAKDASNKETHLYLNIKQFLYFLTSVDISQAMEMRCQWLDQCGSSDIVSLLEDILSSHRTLQDSSSIVNDLDCY</sequence>
<comment type="caution">
    <text evidence="3">The sequence shown here is derived from an EMBL/GenBank/DDBJ whole genome shotgun (WGS) entry which is preliminary data.</text>
</comment>
<evidence type="ECO:0000256" key="2">
    <source>
        <dbReference type="ARBA" id="ARBA00022490"/>
    </source>
</evidence>
<keyword evidence="4" id="KW-1185">Reference proteome</keyword>
<name>A0A8K0NZ34_LADFU</name>
<reference evidence="3" key="2">
    <citation type="submission" date="2017-10" db="EMBL/GenBank/DDBJ databases">
        <title>Ladona fulva Genome sequencing and assembly.</title>
        <authorList>
            <person name="Murali S."/>
            <person name="Richards S."/>
            <person name="Bandaranaike D."/>
            <person name="Bellair M."/>
            <person name="Blankenburg K."/>
            <person name="Chao H."/>
            <person name="Dinh H."/>
            <person name="Doddapaneni H."/>
            <person name="Dugan-Rocha S."/>
            <person name="Elkadiri S."/>
            <person name="Gnanaolivu R."/>
            <person name="Hernandez B."/>
            <person name="Skinner E."/>
            <person name="Javaid M."/>
            <person name="Lee S."/>
            <person name="Li M."/>
            <person name="Ming W."/>
            <person name="Munidasa M."/>
            <person name="Muniz J."/>
            <person name="Nguyen L."/>
            <person name="Hughes D."/>
            <person name="Osuji N."/>
            <person name="Pu L.-L."/>
            <person name="Puazo M."/>
            <person name="Qu C."/>
            <person name="Quiroz J."/>
            <person name="Raj R."/>
            <person name="Weissenberger G."/>
            <person name="Xin Y."/>
            <person name="Zou X."/>
            <person name="Han Y."/>
            <person name="Worley K."/>
            <person name="Muzny D."/>
            <person name="Gibbs R."/>
        </authorList>
    </citation>
    <scope>NUCLEOTIDE SEQUENCE</scope>
    <source>
        <strain evidence="3">Sampled in the wild</strain>
    </source>
</reference>
<organism evidence="3 4">
    <name type="scientific">Ladona fulva</name>
    <name type="common">Scarce chaser dragonfly</name>
    <name type="synonym">Libellula fulva</name>
    <dbReference type="NCBI Taxonomy" id="123851"/>
    <lineage>
        <taxon>Eukaryota</taxon>
        <taxon>Metazoa</taxon>
        <taxon>Ecdysozoa</taxon>
        <taxon>Arthropoda</taxon>
        <taxon>Hexapoda</taxon>
        <taxon>Insecta</taxon>
        <taxon>Pterygota</taxon>
        <taxon>Palaeoptera</taxon>
        <taxon>Odonata</taxon>
        <taxon>Epiprocta</taxon>
        <taxon>Anisoptera</taxon>
        <taxon>Libelluloidea</taxon>
        <taxon>Libellulidae</taxon>
        <taxon>Ladona</taxon>
    </lineage>
</organism>
<dbReference type="GO" id="GO:0006974">
    <property type="term" value="P:DNA damage response"/>
    <property type="evidence" value="ECO:0007669"/>
    <property type="project" value="InterPro"/>
</dbReference>
<dbReference type="GO" id="GO:0005634">
    <property type="term" value="C:nucleus"/>
    <property type="evidence" value="ECO:0007669"/>
    <property type="project" value="TreeGrafter"/>
</dbReference>
<dbReference type="PANTHER" id="PTHR21331">
    <property type="entry name" value="BRCA1-ASSOCIATED ATM ACTIVATOR 1"/>
    <property type="match status" value="1"/>
</dbReference>
<dbReference type="GO" id="GO:0008283">
    <property type="term" value="P:cell population proliferation"/>
    <property type="evidence" value="ECO:0007669"/>
    <property type="project" value="InterPro"/>
</dbReference>
<dbReference type="AlphaFoldDB" id="A0A8K0NZ34"/>
<dbReference type="Proteomes" id="UP000792457">
    <property type="component" value="Unassembled WGS sequence"/>
</dbReference>
<evidence type="ECO:0000256" key="1">
    <source>
        <dbReference type="ARBA" id="ARBA00004496"/>
    </source>
</evidence>